<dbReference type="SMART" id="SM00091">
    <property type="entry name" value="PAS"/>
    <property type="match status" value="1"/>
</dbReference>
<dbReference type="OrthoDB" id="7797927at2"/>
<evidence type="ECO:0000313" key="7">
    <source>
        <dbReference type="Proteomes" id="UP000198994"/>
    </source>
</evidence>
<dbReference type="AlphaFoldDB" id="A0A1G7E7J8"/>
<dbReference type="Gene3D" id="3.30.565.10">
    <property type="entry name" value="Histidine kinase-like ATPase, C-terminal domain"/>
    <property type="match status" value="1"/>
</dbReference>
<feature type="coiled-coil region" evidence="4">
    <location>
        <begin position="27"/>
        <end position="54"/>
    </location>
</feature>
<dbReference type="InterPro" id="IPR003661">
    <property type="entry name" value="HisK_dim/P_dom"/>
</dbReference>
<dbReference type="SUPFAM" id="SSF55785">
    <property type="entry name" value="PYP-like sensor domain (PAS domain)"/>
    <property type="match status" value="1"/>
</dbReference>
<evidence type="ECO:0000313" key="6">
    <source>
        <dbReference type="EMBL" id="SDE59375.1"/>
    </source>
</evidence>
<dbReference type="SMART" id="SM00388">
    <property type="entry name" value="HisKA"/>
    <property type="match status" value="1"/>
</dbReference>
<dbReference type="SUPFAM" id="SSF47384">
    <property type="entry name" value="Homodimeric domain of signal transducing histidine kinase"/>
    <property type="match status" value="1"/>
</dbReference>
<dbReference type="EMBL" id="FNAV01000005">
    <property type="protein sequence ID" value="SDE59375.1"/>
    <property type="molecule type" value="Genomic_DNA"/>
</dbReference>
<evidence type="ECO:0000259" key="5">
    <source>
        <dbReference type="PROSITE" id="PS50109"/>
    </source>
</evidence>
<evidence type="ECO:0000256" key="1">
    <source>
        <dbReference type="ARBA" id="ARBA00000085"/>
    </source>
</evidence>
<protein>
    <recommendedName>
        <fullName evidence="2">histidine kinase</fullName>
        <ecNumber evidence="2">2.7.13.3</ecNumber>
    </recommendedName>
</protein>
<keyword evidence="4" id="KW-0175">Coiled coil</keyword>
<dbReference type="Pfam" id="PF02518">
    <property type="entry name" value="HATPase_c"/>
    <property type="match status" value="1"/>
</dbReference>
<dbReference type="PANTHER" id="PTHR43065">
    <property type="entry name" value="SENSOR HISTIDINE KINASE"/>
    <property type="match status" value="1"/>
</dbReference>
<dbReference type="Proteomes" id="UP000198994">
    <property type="component" value="Unassembled WGS sequence"/>
</dbReference>
<dbReference type="SMART" id="SM00387">
    <property type="entry name" value="HATPase_c"/>
    <property type="match status" value="1"/>
</dbReference>
<dbReference type="STRING" id="282683.SAMN04488105_105164"/>
<organism evidence="6 7">
    <name type="scientific">Salipiger thiooxidans</name>
    <dbReference type="NCBI Taxonomy" id="282683"/>
    <lineage>
        <taxon>Bacteria</taxon>
        <taxon>Pseudomonadati</taxon>
        <taxon>Pseudomonadota</taxon>
        <taxon>Alphaproteobacteria</taxon>
        <taxon>Rhodobacterales</taxon>
        <taxon>Roseobacteraceae</taxon>
        <taxon>Salipiger</taxon>
    </lineage>
</organism>
<dbReference type="InterPro" id="IPR036890">
    <property type="entry name" value="HATPase_C_sf"/>
</dbReference>
<name>A0A1G7E7J8_9RHOB</name>
<dbReference type="PRINTS" id="PR00344">
    <property type="entry name" value="BCTRLSENSOR"/>
</dbReference>
<reference evidence="7" key="1">
    <citation type="submission" date="2016-10" db="EMBL/GenBank/DDBJ databases">
        <authorList>
            <person name="Varghese N."/>
            <person name="Submissions S."/>
        </authorList>
    </citation>
    <scope>NUCLEOTIDE SEQUENCE [LARGE SCALE GENOMIC DNA]</scope>
    <source>
        <strain evidence="7">DSM 10146</strain>
    </source>
</reference>
<dbReference type="EC" id="2.7.13.3" evidence="2"/>
<dbReference type="InterPro" id="IPR013656">
    <property type="entry name" value="PAS_4"/>
</dbReference>
<dbReference type="InterPro" id="IPR004358">
    <property type="entry name" value="Sig_transdc_His_kin-like_C"/>
</dbReference>
<gene>
    <name evidence="6" type="ORF">SAMN04488105_105164</name>
</gene>
<accession>A0A1G7E7J8</accession>
<keyword evidence="3" id="KW-0597">Phosphoprotein</keyword>
<evidence type="ECO:0000256" key="3">
    <source>
        <dbReference type="ARBA" id="ARBA00022553"/>
    </source>
</evidence>
<comment type="catalytic activity">
    <reaction evidence="1">
        <text>ATP + protein L-histidine = ADP + protein N-phospho-L-histidine.</text>
        <dbReference type="EC" id="2.7.13.3"/>
    </reaction>
</comment>
<sequence length="444" mass="47138">MEISAPATPGDEQGMTDEAWQSVLRAVDQTYSELVAHQEQLESQNAELSAANRLIESVLASVSDILIVIDRDGTVAEASASLLALVDGGAEAVIGQHAAQIFDAAGAGQLTEALSRLKLHPAETRFEAAIPTTTGAQPFDIVLSARIDARERFGGAVLSGRPLGELRRAYAELELSHEQLKQAQSQIVRNEKLASLGRLLAGVAHELNNPISFVYASVHALEKYVGQFETYFQQVQAGAAREELMQLRTELRLERALSNLGTAIHGAREGAERVRDIVADLRRLSSEGSGERVDFDLAETARVGARWVERGSKPGVVVGFSGAPSLLVRGVPGHVQQIVMNLVQNAIDAVDGQKAPQVTIALARHDGMARLTVSDNGPGIPEAQRAAVFDPFFTTKPVGKGTGLGLSISAKIADEHGGQLALLPDGPGATFVLDLPLAERPGDS</sequence>
<dbReference type="RefSeq" id="WP_089958108.1">
    <property type="nucleotide sequence ID" value="NZ_FNAV01000005.1"/>
</dbReference>
<dbReference type="InterPro" id="IPR003594">
    <property type="entry name" value="HATPase_dom"/>
</dbReference>
<feature type="domain" description="Histidine kinase" evidence="5">
    <location>
        <begin position="202"/>
        <end position="439"/>
    </location>
</feature>
<evidence type="ECO:0000256" key="4">
    <source>
        <dbReference type="SAM" id="Coils"/>
    </source>
</evidence>
<proteinExistence type="predicted"/>
<dbReference type="PROSITE" id="PS50109">
    <property type="entry name" value="HIS_KIN"/>
    <property type="match status" value="1"/>
</dbReference>
<dbReference type="Gene3D" id="1.10.287.130">
    <property type="match status" value="1"/>
</dbReference>
<dbReference type="InterPro" id="IPR005467">
    <property type="entry name" value="His_kinase_dom"/>
</dbReference>
<dbReference type="CDD" id="cd00130">
    <property type="entry name" value="PAS"/>
    <property type="match status" value="1"/>
</dbReference>
<dbReference type="GO" id="GO:0000155">
    <property type="term" value="F:phosphorelay sensor kinase activity"/>
    <property type="evidence" value="ECO:0007669"/>
    <property type="project" value="InterPro"/>
</dbReference>
<evidence type="ECO:0000256" key="2">
    <source>
        <dbReference type="ARBA" id="ARBA00012438"/>
    </source>
</evidence>
<dbReference type="InterPro" id="IPR000014">
    <property type="entry name" value="PAS"/>
</dbReference>
<dbReference type="Gene3D" id="3.30.450.20">
    <property type="entry name" value="PAS domain"/>
    <property type="match status" value="1"/>
</dbReference>
<dbReference type="InterPro" id="IPR035965">
    <property type="entry name" value="PAS-like_dom_sf"/>
</dbReference>
<keyword evidence="7" id="KW-1185">Reference proteome</keyword>
<dbReference type="PANTHER" id="PTHR43065:SF42">
    <property type="entry name" value="TWO-COMPONENT SENSOR PPRA"/>
    <property type="match status" value="1"/>
</dbReference>
<dbReference type="Pfam" id="PF08448">
    <property type="entry name" value="PAS_4"/>
    <property type="match status" value="1"/>
</dbReference>
<dbReference type="InterPro" id="IPR036097">
    <property type="entry name" value="HisK_dim/P_sf"/>
</dbReference>
<dbReference type="CDD" id="cd00082">
    <property type="entry name" value="HisKA"/>
    <property type="match status" value="1"/>
</dbReference>
<dbReference type="SUPFAM" id="SSF55874">
    <property type="entry name" value="ATPase domain of HSP90 chaperone/DNA topoisomerase II/histidine kinase"/>
    <property type="match status" value="1"/>
</dbReference>